<keyword evidence="9 14" id="KW-0418">Kinase</keyword>
<dbReference type="Pfam" id="PF00672">
    <property type="entry name" value="HAMP"/>
    <property type="match status" value="1"/>
</dbReference>
<feature type="domain" description="HAMP" evidence="17">
    <location>
        <begin position="191"/>
        <end position="244"/>
    </location>
</feature>
<comment type="catalytic activity">
    <reaction evidence="1 14">
        <text>ATP + protein L-histidine = ADP + protein N-phospho-L-histidine.</text>
        <dbReference type="EC" id="2.7.13.3"/>
    </reaction>
</comment>
<dbReference type="InterPro" id="IPR042295">
    <property type="entry name" value="NarX-like_N_sf"/>
</dbReference>
<dbReference type="PANTHER" id="PTHR24421:SF10">
    <property type="entry name" value="NITRATE_NITRITE SENSOR PROTEIN NARQ"/>
    <property type="match status" value="1"/>
</dbReference>
<evidence type="ECO:0000256" key="9">
    <source>
        <dbReference type="ARBA" id="ARBA00022777"/>
    </source>
</evidence>
<dbReference type="Gene3D" id="3.30.565.10">
    <property type="entry name" value="Histidine kinase-like ATPase, C-terminal domain"/>
    <property type="match status" value="1"/>
</dbReference>
<evidence type="ECO:0000256" key="2">
    <source>
        <dbReference type="ARBA" id="ARBA00004429"/>
    </source>
</evidence>
<evidence type="ECO:0000256" key="10">
    <source>
        <dbReference type="ARBA" id="ARBA00022840"/>
    </source>
</evidence>
<keyword evidence="19" id="KW-1185">Reference proteome</keyword>
<dbReference type="InterPro" id="IPR029095">
    <property type="entry name" value="NarX-like_N"/>
</dbReference>
<reference evidence="18 19" key="1">
    <citation type="submission" date="2024-09" db="EMBL/GenBank/DDBJ databases">
        <authorList>
            <person name="Sun Q."/>
            <person name="Mori K."/>
        </authorList>
    </citation>
    <scope>NUCLEOTIDE SEQUENCE [LARGE SCALE GENOMIC DNA]</scope>
    <source>
        <strain evidence="18 19">CCM 7538</strain>
    </source>
</reference>
<keyword evidence="4 14" id="KW-0997">Cell inner membrane</keyword>
<dbReference type="SUPFAM" id="SSF55874">
    <property type="entry name" value="ATPase domain of HSP90 chaperone/DNA topoisomerase II/histidine kinase"/>
    <property type="match status" value="1"/>
</dbReference>
<evidence type="ECO:0000256" key="6">
    <source>
        <dbReference type="ARBA" id="ARBA00022679"/>
    </source>
</evidence>
<dbReference type="PROSITE" id="PS50109">
    <property type="entry name" value="HIS_KIN"/>
    <property type="match status" value="1"/>
</dbReference>
<evidence type="ECO:0000256" key="15">
    <source>
        <dbReference type="SAM" id="Phobius"/>
    </source>
</evidence>
<dbReference type="Pfam" id="PF13675">
    <property type="entry name" value="PilJ"/>
    <property type="match status" value="1"/>
</dbReference>
<dbReference type="SMART" id="SM00387">
    <property type="entry name" value="HATPase_c"/>
    <property type="match status" value="1"/>
</dbReference>
<dbReference type="NCBIfam" id="NF008184">
    <property type="entry name" value="PRK10935.1"/>
    <property type="match status" value="1"/>
</dbReference>
<dbReference type="Pfam" id="PF02518">
    <property type="entry name" value="HATPase_c"/>
    <property type="match status" value="1"/>
</dbReference>
<comment type="subcellular location">
    <subcellularLocation>
        <location evidence="2">Cell inner membrane</location>
        <topology evidence="2">Multi-pass membrane protein</topology>
    </subcellularLocation>
</comment>
<dbReference type="SUPFAM" id="SSF158472">
    <property type="entry name" value="HAMP domain-like"/>
    <property type="match status" value="1"/>
</dbReference>
<dbReference type="RefSeq" id="WP_382372715.1">
    <property type="nucleotide sequence ID" value="NZ_JBHLWA010000004.1"/>
</dbReference>
<evidence type="ECO:0000259" key="17">
    <source>
        <dbReference type="PROSITE" id="PS50885"/>
    </source>
</evidence>
<dbReference type="CDD" id="cd06225">
    <property type="entry name" value="HAMP"/>
    <property type="match status" value="1"/>
</dbReference>
<feature type="transmembrane region" description="Helical" evidence="15">
    <location>
        <begin position="164"/>
        <end position="186"/>
    </location>
</feature>
<evidence type="ECO:0000256" key="7">
    <source>
        <dbReference type="ARBA" id="ARBA00022692"/>
    </source>
</evidence>
<evidence type="ECO:0000256" key="4">
    <source>
        <dbReference type="ARBA" id="ARBA00022519"/>
    </source>
</evidence>
<evidence type="ECO:0000256" key="1">
    <source>
        <dbReference type="ARBA" id="ARBA00000085"/>
    </source>
</evidence>
<dbReference type="CDD" id="cd22899">
    <property type="entry name" value="NarQ_sensor"/>
    <property type="match status" value="1"/>
</dbReference>
<evidence type="ECO:0000256" key="8">
    <source>
        <dbReference type="ARBA" id="ARBA00022741"/>
    </source>
</evidence>
<evidence type="ECO:0000313" key="19">
    <source>
        <dbReference type="Proteomes" id="UP001589769"/>
    </source>
</evidence>
<dbReference type="PANTHER" id="PTHR24421">
    <property type="entry name" value="NITRATE/NITRITE SENSOR PROTEIN NARX-RELATED"/>
    <property type="match status" value="1"/>
</dbReference>
<comment type="caution">
    <text evidence="18">The sequence shown here is derived from an EMBL/GenBank/DDBJ whole genome shotgun (WGS) entry which is preliminary data.</text>
</comment>
<dbReference type="InterPro" id="IPR011712">
    <property type="entry name" value="Sig_transdc_His_kin_sub3_dim/P"/>
</dbReference>
<dbReference type="Proteomes" id="UP001589769">
    <property type="component" value="Unassembled WGS sequence"/>
</dbReference>
<dbReference type="PIRSF" id="PIRSF003167">
    <property type="entry name" value="STHK_NarX/NarQ"/>
    <property type="match status" value="1"/>
</dbReference>
<evidence type="ECO:0000256" key="3">
    <source>
        <dbReference type="ARBA" id="ARBA00022475"/>
    </source>
</evidence>
<keyword evidence="13 14" id="KW-0472">Membrane</keyword>
<name>A0ABV6HU64_9PAST</name>
<keyword evidence="8 14" id="KW-0547">Nucleotide-binding</keyword>
<dbReference type="InterPro" id="IPR003594">
    <property type="entry name" value="HATPase_dom"/>
</dbReference>
<organism evidence="18 19">
    <name type="scientific">Gallibacterium melopsittaci</name>
    <dbReference type="NCBI Taxonomy" id="516063"/>
    <lineage>
        <taxon>Bacteria</taxon>
        <taxon>Pseudomonadati</taxon>
        <taxon>Pseudomonadota</taxon>
        <taxon>Gammaproteobacteria</taxon>
        <taxon>Pasteurellales</taxon>
        <taxon>Pasteurellaceae</taxon>
        <taxon>Gallibacterium</taxon>
    </lineage>
</organism>
<dbReference type="InterPro" id="IPR016380">
    <property type="entry name" value="Sig_transdc_His_kin_NarX/NarQ"/>
</dbReference>
<dbReference type="PROSITE" id="PS50885">
    <property type="entry name" value="HAMP"/>
    <property type="match status" value="1"/>
</dbReference>
<gene>
    <name evidence="18" type="primary">narQ</name>
    <name evidence="18" type="ORF">ACFFHT_01275</name>
</gene>
<keyword evidence="12 14" id="KW-0902">Two-component regulatory system</keyword>
<dbReference type="Gene3D" id="1.20.5.1930">
    <property type="match status" value="1"/>
</dbReference>
<keyword evidence="10 14" id="KW-0067">ATP-binding</keyword>
<evidence type="ECO:0000256" key="5">
    <source>
        <dbReference type="ARBA" id="ARBA00022553"/>
    </source>
</evidence>
<dbReference type="InterPro" id="IPR005467">
    <property type="entry name" value="His_kinase_dom"/>
</dbReference>
<accession>A0ABV6HU64</accession>
<dbReference type="GO" id="GO:0004673">
    <property type="term" value="F:protein histidine kinase activity"/>
    <property type="evidence" value="ECO:0007669"/>
    <property type="project" value="UniProtKB-EC"/>
</dbReference>
<dbReference type="InterPro" id="IPR003660">
    <property type="entry name" value="HAMP_dom"/>
</dbReference>
<evidence type="ECO:0000256" key="14">
    <source>
        <dbReference type="PIRNR" id="PIRNR003167"/>
    </source>
</evidence>
<sequence length="588" mass="67491">MFINKMTTIPPQRTRDAMKKYSVLTRVAKYLIGIILLASCCIALVFSILVSSQNDAEAINLAGSLRMQSYRLIYQMEHNPNSLAHNIDQYNQTLDSDILEQIQTSFFVPDSVKAAYQEVLNNWQVMEEYVRENRVEKYQQQVDKYVQKVDQFVVVLQHFSERKIILAILTSIFSIITILGIGFYLISFMKREVMDPVEKLVQASTQVQSGHFKHIQLDTNKPNELGTLSETFTTMSNELQKLYWFLEDKVREKTQKLSQLNRTLSMLFHTSQKITHTDLDYHKLTEVLADIRVSEHLRYIELVVYGAEHLDLSVGKIEENYPWQQQKISVHGQELSCLRWQAGLPCPDLRLMQSLAQMLGRAIYFIQTQRQQQQLVLMEERSIIARELHDSLAQVLAFLQIQLTLLKHTLKNSDPAAREKSFKIIADFEQALNDGYVQLRELLSTFRLTIQEANLKVALEQVIESLQNQTEAQITLECSLPSQIFTAQQLVHALQVIREALLNAIKHSQATLIEVIAHTNQDGENEIIIADNGIGIPSLEEPEGHYGLNIMQERTAQLNAKLQIQLRPKGGTEVKILLSDPFMGKERV</sequence>
<keyword evidence="7 15" id="KW-0812">Transmembrane</keyword>
<evidence type="ECO:0000259" key="16">
    <source>
        <dbReference type="PROSITE" id="PS50109"/>
    </source>
</evidence>
<dbReference type="InterPro" id="IPR036890">
    <property type="entry name" value="HATPase_C_sf"/>
</dbReference>
<keyword evidence="3 14" id="KW-1003">Cell membrane</keyword>
<keyword evidence="11 15" id="KW-1133">Transmembrane helix</keyword>
<dbReference type="Gene3D" id="1.20.120.960">
    <property type="entry name" value="Histidine kinase NarX, sensor domain"/>
    <property type="match status" value="1"/>
</dbReference>
<evidence type="ECO:0000313" key="18">
    <source>
        <dbReference type="EMBL" id="MFC0322207.1"/>
    </source>
</evidence>
<keyword evidence="6 14" id="KW-0808">Transferase</keyword>
<dbReference type="EC" id="2.7.13.3" evidence="14"/>
<feature type="domain" description="Histidine kinase" evidence="16">
    <location>
        <begin position="383"/>
        <end position="582"/>
    </location>
</feature>
<proteinExistence type="predicted"/>
<evidence type="ECO:0000256" key="12">
    <source>
        <dbReference type="ARBA" id="ARBA00023012"/>
    </source>
</evidence>
<keyword evidence="5" id="KW-0597">Phosphoprotein</keyword>
<dbReference type="CDD" id="cd16917">
    <property type="entry name" value="HATPase_UhpB-NarQ-NarX-like"/>
    <property type="match status" value="1"/>
</dbReference>
<dbReference type="Gene3D" id="1.10.287.130">
    <property type="match status" value="1"/>
</dbReference>
<dbReference type="EMBL" id="JBHLWA010000004">
    <property type="protein sequence ID" value="MFC0322207.1"/>
    <property type="molecule type" value="Genomic_DNA"/>
</dbReference>
<evidence type="ECO:0000256" key="11">
    <source>
        <dbReference type="ARBA" id="ARBA00022989"/>
    </source>
</evidence>
<dbReference type="Pfam" id="PF07730">
    <property type="entry name" value="HisKA_3"/>
    <property type="match status" value="1"/>
</dbReference>
<protein>
    <recommendedName>
        <fullName evidence="14">Sensor protein</fullName>
        <ecNumber evidence="14">2.7.13.3</ecNumber>
    </recommendedName>
</protein>
<evidence type="ECO:0000256" key="13">
    <source>
        <dbReference type="ARBA" id="ARBA00023136"/>
    </source>
</evidence>
<feature type="transmembrane region" description="Helical" evidence="15">
    <location>
        <begin position="27"/>
        <end position="50"/>
    </location>
</feature>
<dbReference type="InterPro" id="IPR050482">
    <property type="entry name" value="Sensor_HK_TwoCompSys"/>
</dbReference>